<proteinExistence type="predicted"/>
<sequence length="105" mass="12080">MPHYKTLHHSFAHLLFVFEGEEAQVFPPMFDRARQFCTDHGCAWELHDRCNFRVDGDVRCSVVFKMTLPTDAALQSAMDEFPRLGNVVFGNPITLDHVLMLKLSK</sequence>
<dbReference type="RefSeq" id="WP_322186577.1">
    <property type="nucleotide sequence ID" value="NZ_JAXLPB010000002.1"/>
</dbReference>
<gene>
    <name evidence="1" type="ORF">U0C82_08180</name>
</gene>
<evidence type="ECO:0000313" key="1">
    <source>
        <dbReference type="EMBL" id="MDY8109121.1"/>
    </source>
</evidence>
<keyword evidence="2" id="KW-1185">Reference proteome</keyword>
<reference evidence="1 2" key="1">
    <citation type="submission" date="2023-12" db="EMBL/GenBank/DDBJ databases">
        <title>Description of Novel Strain Fulvimarina sp. 2208YS6-2-32 isolated from Uroteuthis (Photololigo) edulis.</title>
        <authorList>
            <person name="Park J.-S."/>
        </authorList>
    </citation>
    <scope>NUCLEOTIDE SEQUENCE [LARGE SCALE GENOMIC DNA]</scope>
    <source>
        <strain evidence="1 2">2208YS6-2-32</strain>
    </source>
</reference>
<dbReference type="EMBL" id="JAXLPB010000002">
    <property type="protein sequence ID" value="MDY8109121.1"/>
    <property type="molecule type" value="Genomic_DNA"/>
</dbReference>
<comment type="caution">
    <text evidence="1">The sequence shown here is derived from an EMBL/GenBank/DDBJ whole genome shotgun (WGS) entry which is preliminary data.</text>
</comment>
<organism evidence="1 2">
    <name type="scientific">Fulvimarina uroteuthidis</name>
    <dbReference type="NCBI Taxonomy" id="3098149"/>
    <lineage>
        <taxon>Bacteria</taxon>
        <taxon>Pseudomonadati</taxon>
        <taxon>Pseudomonadota</taxon>
        <taxon>Alphaproteobacteria</taxon>
        <taxon>Hyphomicrobiales</taxon>
        <taxon>Aurantimonadaceae</taxon>
        <taxon>Fulvimarina</taxon>
    </lineage>
</organism>
<dbReference type="Proteomes" id="UP001294412">
    <property type="component" value="Unassembled WGS sequence"/>
</dbReference>
<evidence type="ECO:0000313" key="2">
    <source>
        <dbReference type="Proteomes" id="UP001294412"/>
    </source>
</evidence>
<name>A0ABU5I1M4_9HYPH</name>
<protein>
    <submittedName>
        <fullName evidence="1">Uncharacterized protein</fullName>
    </submittedName>
</protein>
<accession>A0ABU5I1M4</accession>